<feature type="compositionally biased region" description="Polar residues" evidence="1">
    <location>
        <begin position="127"/>
        <end position="138"/>
    </location>
</feature>
<protein>
    <submittedName>
        <fullName evidence="2">Uncharacterized protein</fullName>
    </submittedName>
</protein>
<feature type="region of interest" description="Disordered" evidence="1">
    <location>
        <begin position="123"/>
        <end position="172"/>
    </location>
</feature>
<gene>
    <name evidence="2" type="ORF">B0T14DRAFT_571097</name>
</gene>
<dbReference type="EMBL" id="JAULSU010000007">
    <property type="protein sequence ID" value="KAK0611177.1"/>
    <property type="molecule type" value="Genomic_DNA"/>
</dbReference>
<feature type="compositionally biased region" description="Basic and acidic residues" evidence="1">
    <location>
        <begin position="335"/>
        <end position="345"/>
    </location>
</feature>
<feature type="region of interest" description="Disordered" evidence="1">
    <location>
        <begin position="1"/>
        <end position="68"/>
    </location>
</feature>
<dbReference type="Proteomes" id="UP001175000">
    <property type="component" value="Unassembled WGS sequence"/>
</dbReference>
<evidence type="ECO:0000313" key="3">
    <source>
        <dbReference type="Proteomes" id="UP001175000"/>
    </source>
</evidence>
<keyword evidence="3" id="KW-1185">Reference proteome</keyword>
<evidence type="ECO:0000256" key="1">
    <source>
        <dbReference type="SAM" id="MobiDB-lite"/>
    </source>
</evidence>
<accession>A0AA39TSF0</accession>
<feature type="compositionally biased region" description="Low complexity" evidence="1">
    <location>
        <begin position="285"/>
        <end position="294"/>
    </location>
</feature>
<feature type="compositionally biased region" description="Polar residues" evidence="1">
    <location>
        <begin position="37"/>
        <end position="46"/>
    </location>
</feature>
<feature type="compositionally biased region" description="Polar residues" evidence="1">
    <location>
        <begin position="310"/>
        <end position="323"/>
    </location>
</feature>
<sequence>MSQSISPETPAAKAGNAYTIPPVTGSPPSQDDRTVSKRMSFSSLASTPPRRAIILPEGGLNPDLLNPREAPHEPVCGLSATANEFVPRARFHPVRQLLPPTTSVAPQNTFGFSAQAKEFVPGAGSHTVVNSGRPSNAVQLDPNRPAENTSDTRSSSPTSSTDPSLPRPPDEAVGRFNAMIRSVQKKASEYVPSASSGDVAGESSSQELAPSPTKVTDSWKRLAEERIKAEIGAFRVPATETRSESTAEQPAQTTLCLVQGSLEALSWASVKSFSRLAKERERDNNSSSAPNAESSPHEGCIDGRAAVFDTLSQRGGDQASDSGVSMGGSPEAPDDDRRDPRMDPM</sequence>
<feature type="region of interest" description="Disordered" evidence="1">
    <location>
        <begin position="275"/>
        <end position="345"/>
    </location>
</feature>
<evidence type="ECO:0000313" key="2">
    <source>
        <dbReference type="EMBL" id="KAK0611177.1"/>
    </source>
</evidence>
<feature type="compositionally biased region" description="Low complexity" evidence="1">
    <location>
        <begin position="149"/>
        <end position="164"/>
    </location>
</feature>
<feature type="region of interest" description="Disordered" evidence="1">
    <location>
        <begin position="189"/>
        <end position="217"/>
    </location>
</feature>
<feature type="compositionally biased region" description="Polar residues" evidence="1">
    <location>
        <begin position="202"/>
        <end position="216"/>
    </location>
</feature>
<name>A0AA39TSF0_9PEZI</name>
<reference evidence="2" key="1">
    <citation type="submission" date="2023-06" db="EMBL/GenBank/DDBJ databases">
        <title>Genome-scale phylogeny and comparative genomics of the fungal order Sordariales.</title>
        <authorList>
            <consortium name="Lawrence Berkeley National Laboratory"/>
            <person name="Hensen N."/>
            <person name="Bonometti L."/>
            <person name="Westerberg I."/>
            <person name="Brannstrom I.O."/>
            <person name="Guillou S."/>
            <person name="Cros-Aarteil S."/>
            <person name="Calhoun S."/>
            <person name="Haridas S."/>
            <person name="Kuo A."/>
            <person name="Mondo S."/>
            <person name="Pangilinan J."/>
            <person name="Riley R."/>
            <person name="Labutti K."/>
            <person name="Andreopoulos B."/>
            <person name="Lipzen A."/>
            <person name="Chen C."/>
            <person name="Yanf M."/>
            <person name="Daum C."/>
            <person name="Ng V."/>
            <person name="Clum A."/>
            <person name="Steindorff A."/>
            <person name="Ohm R."/>
            <person name="Martin F."/>
            <person name="Silar P."/>
            <person name="Natvig D."/>
            <person name="Lalanne C."/>
            <person name="Gautier V."/>
            <person name="Ament-Velasquez S.L."/>
            <person name="Kruys A."/>
            <person name="Hutchinson M.I."/>
            <person name="Powell A.J."/>
            <person name="Barry K."/>
            <person name="Miller A.N."/>
            <person name="Grigoriev I.V."/>
            <person name="Debuchy R."/>
            <person name="Gladieux P."/>
            <person name="Thoren M.H."/>
            <person name="Johannesson H."/>
        </authorList>
    </citation>
    <scope>NUCLEOTIDE SEQUENCE</scope>
    <source>
        <strain evidence="2">CBS 606.72</strain>
    </source>
</reference>
<dbReference type="AlphaFoldDB" id="A0AA39TSF0"/>
<organism evidence="2 3">
    <name type="scientific">Immersiella caudata</name>
    <dbReference type="NCBI Taxonomy" id="314043"/>
    <lineage>
        <taxon>Eukaryota</taxon>
        <taxon>Fungi</taxon>
        <taxon>Dikarya</taxon>
        <taxon>Ascomycota</taxon>
        <taxon>Pezizomycotina</taxon>
        <taxon>Sordariomycetes</taxon>
        <taxon>Sordariomycetidae</taxon>
        <taxon>Sordariales</taxon>
        <taxon>Lasiosphaeriaceae</taxon>
        <taxon>Immersiella</taxon>
    </lineage>
</organism>
<comment type="caution">
    <text evidence="2">The sequence shown here is derived from an EMBL/GenBank/DDBJ whole genome shotgun (WGS) entry which is preliminary data.</text>
</comment>
<proteinExistence type="predicted"/>